<dbReference type="WBParaSite" id="ASIM_0001822601-mRNA-1">
    <property type="protein sequence ID" value="ASIM_0001822601-mRNA-1"/>
    <property type="gene ID" value="ASIM_0001822601"/>
</dbReference>
<protein>
    <submittedName>
        <fullName evidence="1 3">Uncharacterized protein</fullName>
    </submittedName>
</protein>
<gene>
    <name evidence="1" type="ORF">ASIM_LOCUS17627</name>
</gene>
<name>A0A0M3KB79_ANISI</name>
<reference evidence="1 2" key="2">
    <citation type="submission" date="2018-11" db="EMBL/GenBank/DDBJ databases">
        <authorList>
            <consortium name="Pathogen Informatics"/>
        </authorList>
    </citation>
    <scope>NUCLEOTIDE SEQUENCE [LARGE SCALE GENOMIC DNA]</scope>
</reference>
<organism evidence="3">
    <name type="scientific">Anisakis simplex</name>
    <name type="common">Herring worm</name>
    <dbReference type="NCBI Taxonomy" id="6269"/>
    <lineage>
        <taxon>Eukaryota</taxon>
        <taxon>Metazoa</taxon>
        <taxon>Ecdysozoa</taxon>
        <taxon>Nematoda</taxon>
        <taxon>Chromadorea</taxon>
        <taxon>Rhabditida</taxon>
        <taxon>Spirurina</taxon>
        <taxon>Ascaridomorpha</taxon>
        <taxon>Ascaridoidea</taxon>
        <taxon>Anisakidae</taxon>
        <taxon>Anisakis</taxon>
        <taxon>Anisakis simplex complex</taxon>
    </lineage>
</organism>
<keyword evidence="2" id="KW-1185">Reference proteome</keyword>
<evidence type="ECO:0000313" key="2">
    <source>
        <dbReference type="Proteomes" id="UP000267096"/>
    </source>
</evidence>
<accession>A0A0M3KB79</accession>
<evidence type="ECO:0000313" key="3">
    <source>
        <dbReference type="WBParaSite" id="ASIM_0001822601-mRNA-1"/>
    </source>
</evidence>
<dbReference type="EMBL" id="UYRR01034356">
    <property type="protein sequence ID" value="VDK60856.1"/>
    <property type="molecule type" value="Genomic_DNA"/>
</dbReference>
<proteinExistence type="predicted"/>
<sequence length="103" mass="11419">MHFASIQLDRSDANVNWVMQGAAGIVRKVQLVLESSAVTFQIFAHKNLIDVMKLNVLKVVNGRSDIILTRPRRLVGDSGTVGAQARIRTFSQMLRSPSSQSIR</sequence>
<dbReference type="Proteomes" id="UP000267096">
    <property type="component" value="Unassembled WGS sequence"/>
</dbReference>
<dbReference type="AlphaFoldDB" id="A0A0M3KB79"/>
<evidence type="ECO:0000313" key="1">
    <source>
        <dbReference type="EMBL" id="VDK60856.1"/>
    </source>
</evidence>
<reference evidence="3" key="1">
    <citation type="submission" date="2017-02" db="UniProtKB">
        <authorList>
            <consortium name="WormBaseParasite"/>
        </authorList>
    </citation>
    <scope>IDENTIFICATION</scope>
</reference>